<protein>
    <submittedName>
        <fullName evidence="1">Uncharacterized protein</fullName>
    </submittedName>
</protein>
<organism evidence="1 2">
    <name type="scientific">Limosilactobacillus oris PB013-T2-3</name>
    <dbReference type="NCBI Taxonomy" id="908339"/>
    <lineage>
        <taxon>Bacteria</taxon>
        <taxon>Bacillati</taxon>
        <taxon>Bacillota</taxon>
        <taxon>Bacilli</taxon>
        <taxon>Lactobacillales</taxon>
        <taxon>Lactobacillaceae</taxon>
        <taxon>Limosilactobacillus</taxon>
    </lineage>
</organism>
<proteinExistence type="predicted"/>
<comment type="caution">
    <text evidence="1">The sequence shown here is derived from an EMBL/GenBank/DDBJ whole genome shotgun (WGS) entry which is preliminary data.</text>
</comment>
<gene>
    <name evidence="1" type="ORF">HMPREF9265_0353</name>
</gene>
<evidence type="ECO:0000313" key="2">
    <source>
        <dbReference type="Proteomes" id="UP000003070"/>
    </source>
</evidence>
<dbReference type="EMBL" id="AEKL01000004">
    <property type="protein sequence ID" value="EFQ54122.1"/>
    <property type="molecule type" value="Genomic_DNA"/>
</dbReference>
<reference evidence="1 2" key="1">
    <citation type="submission" date="2010-10" db="EMBL/GenBank/DDBJ databases">
        <authorList>
            <person name="Durkin A.S."/>
            <person name="Madupu R."/>
            <person name="Torralba M."/>
            <person name="Gillis M."/>
            <person name="Methe B."/>
            <person name="Sutton G."/>
            <person name="Nelson K.E."/>
        </authorList>
    </citation>
    <scope>NUCLEOTIDE SEQUENCE [LARGE SCALE GENOMIC DNA]</scope>
    <source>
        <strain evidence="1 2">PB013-T2-3</strain>
    </source>
</reference>
<name>E3C566_9LACO</name>
<dbReference type="AlphaFoldDB" id="E3C566"/>
<accession>E3C566</accession>
<dbReference type="Proteomes" id="UP000003070">
    <property type="component" value="Unassembled WGS sequence"/>
</dbReference>
<sequence>MRQDELPQWMADSHPETVRQRIKATSGVYKIPEALLTSKEIRHPPAAILYGILLGMSSQYERLFAGNEKLMELLGVRSTNSITKYLKELAAGGFVSLSYRSTGRRTERQIKLICIPRVGSYLSIPAETIKDKKLTALQQLIIGCIYSMLWKYKTLMVSTDAGEIGQTLGQPTKTIRNNISILIREGYLKRASPQQLTINLNNYELEEVVKFEEV</sequence>
<dbReference type="RefSeq" id="WP_004564452.1">
    <property type="nucleotide sequence ID" value="NZ_AEKL01000004.1"/>
</dbReference>
<evidence type="ECO:0000313" key="1">
    <source>
        <dbReference type="EMBL" id="EFQ54122.1"/>
    </source>
</evidence>